<dbReference type="PANTHER" id="PTHR24148:SF73">
    <property type="entry name" value="HET DOMAIN PROTEIN (AFU_ORTHOLOGUE AFUA_8G01020)"/>
    <property type="match status" value="1"/>
</dbReference>
<evidence type="ECO:0000259" key="1">
    <source>
        <dbReference type="Pfam" id="PF06985"/>
    </source>
</evidence>
<protein>
    <recommendedName>
        <fullName evidence="1">Heterokaryon incompatibility domain-containing protein</fullName>
    </recommendedName>
</protein>
<reference evidence="2" key="1">
    <citation type="journal article" date="2020" name="Stud. Mycol.">
        <title>101 Dothideomycetes genomes: a test case for predicting lifestyles and emergence of pathogens.</title>
        <authorList>
            <person name="Haridas S."/>
            <person name="Albert R."/>
            <person name="Binder M."/>
            <person name="Bloem J."/>
            <person name="Labutti K."/>
            <person name="Salamov A."/>
            <person name="Andreopoulos B."/>
            <person name="Baker S."/>
            <person name="Barry K."/>
            <person name="Bills G."/>
            <person name="Bluhm B."/>
            <person name="Cannon C."/>
            <person name="Castanera R."/>
            <person name="Culley D."/>
            <person name="Daum C."/>
            <person name="Ezra D."/>
            <person name="Gonzalez J."/>
            <person name="Henrissat B."/>
            <person name="Kuo A."/>
            <person name="Liang C."/>
            <person name="Lipzen A."/>
            <person name="Lutzoni F."/>
            <person name="Magnuson J."/>
            <person name="Mondo S."/>
            <person name="Nolan M."/>
            <person name="Ohm R."/>
            <person name="Pangilinan J."/>
            <person name="Park H.-J."/>
            <person name="Ramirez L."/>
            <person name="Alfaro M."/>
            <person name="Sun H."/>
            <person name="Tritt A."/>
            <person name="Yoshinaga Y."/>
            <person name="Zwiers L.-H."/>
            <person name="Turgeon B."/>
            <person name="Goodwin S."/>
            <person name="Spatafora J."/>
            <person name="Crous P."/>
            <person name="Grigoriev I."/>
        </authorList>
    </citation>
    <scope>NUCLEOTIDE SEQUENCE</scope>
    <source>
        <strain evidence="2">CBS 122367</strain>
    </source>
</reference>
<feature type="non-terminal residue" evidence="2">
    <location>
        <position position="88"/>
    </location>
</feature>
<dbReference type="Pfam" id="PF06985">
    <property type="entry name" value="HET"/>
    <property type="match status" value="1"/>
</dbReference>
<dbReference type="InterPro" id="IPR052895">
    <property type="entry name" value="HetReg/Transcr_Mod"/>
</dbReference>
<keyword evidence="3" id="KW-1185">Reference proteome</keyword>
<accession>A0A6G1IRC1</accession>
<evidence type="ECO:0000313" key="3">
    <source>
        <dbReference type="Proteomes" id="UP000799291"/>
    </source>
</evidence>
<dbReference type="EMBL" id="MU005595">
    <property type="protein sequence ID" value="KAF2680648.1"/>
    <property type="molecule type" value="Genomic_DNA"/>
</dbReference>
<feature type="domain" description="Heterokaryon incompatibility" evidence="1">
    <location>
        <begin position="1"/>
        <end position="87"/>
    </location>
</feature>
<dbReference type="InterPro" id="IPR010730">
    <property type="entry name" value="HET"/>
</dbReference>
<sequence>YRALSYTWGSAASPSDMAHILIDGHSFPVGPNVLSFLRRRWALKQVIRGPFFIDAICIDQLNVTEKAAQVSFMNEVYRCADEVLIFVG</sequence>
<evidence type="ECO:0000313" key="2">
    <source>
        <dbReference type="EMBL" id="KAF2680648.1"/>
    </source>
</evidence>
<proteinExistence type="predicted"/>
<dbReference type="AlphaFoldDB" id="A0A6G1IRC1"/>
<dbReference type="PANTHER" id="PTHR24148">
    <property type="entry name" value="ANKYRIN REPEAT DOMAIN-CONTAINING PROTEIN 39 HOMOLOG-RELATED"/>
    <property type="match status" value="1"/>
</dbReference>
<organism evidence="2 3">
    <name type="scientific">Lentithecium fluviatile CBS 122367</name>
    <dbReference type="NCBI Taxonomy" id="1168545"/>
    <lineage>
        <taxon>Eukaryota</taxon>
        <taxon>Fungi</taxon>
        <taxon>Dikarya</taxon>
        <taxon>Ascomycota</taxon>
        <taxon>Pezizomycotina</taxon>
        <taxon>Dothideomycetes</taxon>
        <taxon>Pleosporomycetidae</taxon>
        <taxon>Pleosporales</taxon>
        <taxon>Massarineae</taxon>
        <taxon>Lentitheciaceae</taxon>
        <taxon>Lentithecium</taxon>
    </lineage>
</organism>
<gene>
    <name evidence="2" type="ORF">K458DRAFT_280381</name>
</gene>
<feature type="non-terminal residue" evidence="2">
    <location>
        <position position="1"/>
    </location>
</feature>
<name>A0A6G1IRC1_9PLEO</name>
<dbReference type="OrthoDB" id="5386682at2759"/>
<dbReference type="Proteomes" id="UP000799291">
    <property type="component" value="Unassembled WGS sequence"/>
</dbReference>